<dbReference type="PANTHER" id="PTHR46487">
    <property type="entry name" value="DNA REPAIR PROTEIN XRCC3"/>
    <property type="match status" value="1"/>
</dbReference>
<evidence type="ECO:0000313" key="3">
    <source>
        <dbReference type="Proteomes" id="UP001497512"/>
    </source>
</evidence>
<dbReference type="PANTHER" id="PTHR46487:SF1">
    <property type="entry name" value="DNA REPAIR PROTEIN XRCC3"/>
    <property type="match status" value="1"/>
</dbReference>
<dbReference type="InterPro" id="IPR020588">
    <property type="entry name" value="RecA_ATP-bd"/>
</dbReference>
<accession>A0ABP0ULH5</accession>
<dbReference type="InterPro" id="IPR013632">
    <property type="entry name" value="Rad51_C"/>
</dbReference>
<proteinExistence type="predicted"/>
<reference evidence="2" key="1">
    <citation type="submission" date="2024-02" db="EMBL/GenBank/DDBJ databases">
        <authorList>
            <consortium name="ELIXIR-Norway"/>
            <consortium name="Elixir Norway"/>
        </authorList>
    </citation>
    <scope>NUCLEOTIDE SEQUENCE</scope>
</reference>
<keyword evidence="3" id="KW-1185">Reference proteome</keyword>
<dbReference type="PROSITE" id="PS50162">
    <property type="entry name" value="RECA_2"/>
    <property type="match status" value="1"/>
</dbReference>
<dbReference type="EMBL" id="OZ019896">
    <property type="protein sequence ID" value="CAK9224499.1"/>
    <property type="molecule type" value="Genomic_DNA"/>
</dbReference>
<dbReference type="Proteomes" id="UP001497512">
    <property type="component" value="Chromosome 4"/>
</dbReference>
<dbReference type="Gene3D" id="3.40.50.300">
    <property type="entry name" value="P-loop containing nucleotide triphosphate hydrolases"/>
    <property type="match status" value="2"/>
</dbReference>
<evidence type="ECO:0000313" key="2">
    <source>
        <dbReference type="EMBL" id="CAK9224499.1"/>
    </source>
</evidence>
<dbReference type="Pfam" id="PF08423">
    <property type="entry name" value="Rad51"/>
    <property type="match status" value="2"/>
</dbReference>
<dbReference type="SUPFAM" id="SSF52540">
    <property type="entry name" value="P-loop containing nucleoside triphosphate hydrolases"/>
    <property type="match status" value="1"/>
</dbReference>
<organism evidence="2 3">
    <name type="scientific">Sphagnum troendelagicum</name>
    <dbReference type="NCBI Taxonomy" id="128251"/>
    <lineage>
        <taxon>Eukaryota</taxon>
        <taxon>Viridiplantae</taxon>
        <taxon>Streptophyta</taxon>
        <taxon>Embryophyta</taxon>
        <taxon>Bryophyta</taxon>
        <taxon>Sphagnophytina</taxon>
        <taxon>Sphagnopsida</taxon>
        <taxon>Sphagnales</taxon>
        <taxon>Sphagnaceae</taxon>
        <taxon>Sphagnum</taxon>
    </lineage>
</organism>
<sequence length="460" mass="50675">MRGPGAVAVSQLRVQQKCGLGCPVLNAFLSGGIPCGTVTELVGECGSGKTLLSLQLLLSVQAPVMRGGLQGRALCIYTEGRFPSRRLFELATFACGHADGLTTTCKSQTNVEGESVIGKVLVEKRIWNGEHERGNVLGDRVLSRRENDQIGRRPEGFPVDRAAGKENCFFGADGGNNRRVKRDCDRYSEENDGYFCGKRRLGGDTQRLPAQAAGRGSQPDGVAAKERLHCCLNARRLCEKVLVKEVQTIDELLHLLSNEILQLLRHRFLTPVKLIVIDSVAALFRADFDTNKTDLTKRASLFFRLSAKLKQYAQQFNIAIVVTNQVTDCFDEVQSDQEYMEHLMTSGRFVRPALGLSWSHCVNTRLFLSRIPQQDCSMLHKFQGHVRHGSEFVEHCNSGGGGEGLDGRRMQVVFAPNLPQDSCAFTVTRRGMQGVQLFGAGGMSFCSVTSHNSIPQNHDT</sequence>
<name>A0ABP0ULH5_9BRYO</name>
<gene>
    <name evidence="2" type="ORF">CSSPTR1EN2_LOCUS17362</name>
</gene>
<feature type="domain" description="RecA family profile 1" evidence="1">
    <location>
        <begin position="14"/>
        <end position="326"/>
    </location>
</feature>
<dbReference type="InterPro" id="IPR027417">
    <property type="entry name" value="P-loop_NTPase"/>
</dbReference>
<evidence type="ECO:0000259" key="1">
    <source>
        <dbReference type="PROSITE" id="PS50162"/>
    </source>
</evidence>
<protein>
    <recommendedName>
        <fullName evidence="1">RecA family profile 1 domain-containing protein</fullName>
    </recommendedName>
</protein>